<protein>
    <submittedName>
        <fullName evidence="2">Uncharacterized protein</fullName>
    </submittedName>
</protein>
<evidence type="ECO:0000313" key="2">
    <source>
        <dbReference type="EMBL" id="KPP56416.1"/>
    </source>
</evidence>
<dbReference type="EMBL" id="JARO02021479">
    <property type="protein sequence ID" value="KPP56416.1"/>
    <property type="molecule type" value="Genomic_DNA"/>
</dbReference>
<feature type="region of interest" description="Disordered" evidence="1">
    <location>
        <begin position="187"/>
        <end position="206"/>
    </location>
</feature>
<gene>
    <name evidence="2" type="ORF">Z043_125965</name>
</gene>
<organism evidence="2 3">
    <name type="scientific">Scleropages formosus</name>
    <name type="common">Asian bonytongue</name>
    <name type="synonym">Osteoglossum formosum</name>
    <dbReference type="NCBI Taxonomy" id="113540"/>
    <lineage>
        <taxon>Eukaryota</taxon>
        <taxon>Metazoa</taxon>
        <taxon>Chordata</taxon>
        <taxon>Craniata</taxon>
        <taxon>Vertebrata</taxon>
        <taxon>Euteleostomi</taxon>
        <taxon>Actinopterygii</taxon>
        <taxon>Neopterygii</taxon>
        <taxon>Teleostei</taxon>
        <taxon>Osteoglossocephala</taxon>
        <taxon>Osteoglossomorpha</taxon>
        <taxon>Osteoglossiformes</taxon>
        <taxon>Osteoglossidae</taxon>
        <taxon>Scleropages</taxon>
    </lineage>
</organism>
<feature type="compositionally biased region" description="Low complexity" evidence="1">
    <location>
        <begin position="197"/>
        <end position="206"/>
    </location>
</feature>
<evidence type="ECO:0000256" key="1">
    <source>
        <dbReference type="SAM" id="MobiDB-lite"/>
    </source>
</evidence>
<sequence>MSAASLPRRRSFFVSPRRVSFEAVFVRFSEDLRSSQQDTMRRFFLASVFALLCGACGARRGQREHGGAWEEDTGVPLRLDPPTAPGEEKEDTRLYQVDAFGTRFVLELRADPSAPPPGLAPQRCLFSGSVNRDPRSAAALHVCDGLRGGFRLGGDDYLIEPRTVGGRSDTHVVRRRRRAHLSVKTCGVREEEEEQRAPGGSPFASASPPGRSWWECHSCPDLFPYDHVFTVYFL</sequence>
<accession>A0A0P7U9Q5</accession>
<feature type="region of interest" description="Disordered" evidence="1">
    <location>
        <begin position="64"/>
        <end position="90"/>
    </location>
</feature>
<evidence type="ECO:0000313" key="3">
    <source>
        <dbReference type="Proteomes" id="UP000034805"/>
    </source>
</evidence>
<dbReference type="Proteomes" id="UP000034805">
    <property type="component" value="Unassembled WGS sequence"/>
</dbReference>
<name>A0A0P7U9Q5_SCLFO</name>
<dbReference type="AlphaFoldDB" id="A0A0P7U9Q5"/>
<comment type="caution">
    <text evidence="2">The sequence shown here is derived from an EMBL/GenBank/DDBJ whole genome shotgun (WGS) entry which is preliminary data.</text>
</comment>
<proteinExistence type="predicted"/>
<reference evidence="2 3" key="1">
    <citation type="submission" date="2015-08" db="EMBL/GenBank/DDBJ databases">
        <title>The genome of the Asian arowana (Scleropages formosus).</title>
        <authorList>
            <person name="Tan M.H."/>
            <person name="Gan H.M."/>
            <person name="Croft L.J."/>
            <person name="Austin C.M."/>
        </authorList>
    </citation>
    <scope>NUCLEOTIDE SEQUENCE [LARGE SCALE GENOMIC DNA]</scope>
    <source>
        <strain evidence="2">Aro1</strain>
    </source>
</reference>